<evidence type="ECO:0000313" key="2">
    <source>
        <dbReference type="Proteomes" id="UP001611397"/>
    </source>
</evidence>
<organism evidence="1 2">
    <name type="scientific">Streptomyces olivaceoviridis</name>
    <name type="common">Streptomyces corchorusii</name>
    <dbReference type="NCBI Taxonomy" id="1921"/>
    <lineage>
        <taxon>Bacteria</taxon>
        <taxon>Bacillati</taxon>
        <taxon>Actinomycetota</taxon>
        <taxon>Actinomycetes</taxon>
        <taxon>Kitasatosporales</taxon>
        <taxon>Streptomycetaceae</taxon>
        <taxon>Streptomyces</taxon>
    </lineage>
</organism>
<name>A0ABW7VLY1_STROI</name>
<accession>A0ABW7VLY1</accession>
<reference evidence="1 2" key="1">
    <citation type="submission" date="2024-10" db="EMBL/GenBank/DDBJ databases">
        <title>The Natural Products Discovery Center: Release of the First 8490 Sequenced Strains for Exploring Actinobacteria Biosynthetic Diversity.</title>
        <authorList>
            <person name="Kalkreuter E."/>
            <person name="Kautsar S.A."/>
            <person name="Yang D."/>
            <person name="Bader C.D."/>
            <person name="Teijaro C.N."/>
            <person name="Fluegel L."/>
            <person name="Davis C.M."/>
            <person name="Simpson J.R."/>
            <person name="Lauterbach L."/>
            <person name="Steele A.D."/>
            <person name="Gui C."/>
            <person name="Meng S."/>
            <person name="Li G."/>
            <person name="Viehrig K."/>
            <person name="Ye F."/>
            <person name="Su P."/>
            <person name="Kiefer A.F."/>
            <person name="Nichols A."/>
            <person name="Cepeda A.J."/>
            <person name="Yan W."/>
            <person name="Fan B."/>
            <person name="Jiang Y."/>
            <person name="Adhikari A."/>
            <person name="Zheng C.-J."/>
            <person name="Schuster L."/>
            <person name="Cowan T.M."/>
            <person name="Smanski M.J."/>
            <person name="Chevrette M.G."/>
            <person name="De Carvalho L.P.S."/>
            <person name="Shen B."/>
        </authorList>
    </citation>
    <scope>NUCLEOTIDE SEQUENCE [LARGE SCALE GENOMIC DNA]</scope>
    <source>
        <strain evidence="1 2">NPDC020295</strain>
    </source>
</reference>
<dbReference type="Proteomes" id="UP001611397">
    <property type="component" value="Unassembled WGS sequence"/>
</dbReference>
<dbReference type="EMBL" id="JBIRWM010000028">
    <property type="protein sequence ID" value="MFI2161735.1"/>
    <property type="molecule type" value="Genomic_DNA"/>
</dbReference>
<protein>
    <submittedName>
        <fullName evidence="1">Uncharacterized protein</fullName>
    </submittedName>
</protein>
<proteinExistence type="predicted"/>
<keyword evidence="2" id="KW-1185">Reference proteome</keyword>
<comment type="caution">
    <text evidence="1">The sequence shown here is derived from an EMBL/GenBank/DDBJ whole genome shotgun (WGS) entry which is preliminary data.</text>
</comment>
<dbReference type="RefSeq" id="WP_159061808.1">
    <property type="nucleotide sequence ID" value="NZ_JBEPBV010000010.1"/>
</dbReference>
<sequence>MMNTPAAPTERRALHPFATAVRRTSDWGTMAHTGQRFVVAGTKGDWIAIRFGGSKV</sequence>
<gene>
    <name evidence="1" type="ORF">ACH49L_39835</name>
</gene>
<evidence type="ECO:0000313" key="1">
    <source>
        <dbReference type="EMBL" id="MFI2161735.1"/>
    </source>
</evidence>